<proteinExistence type="predicted"/>
<evidence type="ECO:0000313" key="1">
    <source>
        <dbReference type="EMBL" id="KKN76485.1"/>
    </source>
</evidence>
<dbReference type="EMBL" id="LAZR01000295">
    <property type="protein sequence ID" value="KKN76485.1"/>
    <property type="molecule type" value="Genomic_DNA"/>
</dbReference>
<protein>
    <submittedName>
        <fullName evidence="1">Uncharacterized protein</fullName>
    </submittedName>
</protein>
<sequence length="105" mass="11545">MMDDLPEEFGSDEELDRMAGIIMGNEESIREDEKLKTFAKIREAVEGAGLACKPEPDECSPSGCGDCDYGVAYDLGAQVQLNTILKALEEWAWCQAIEKLKKGAK</sequence>
<comment type="caution">
    <text evidence="1">The sequence shown here is derived from an EMBL/GenBank/DDBJ whole genome shotgun (WGS) entry which is preliminary data.</text>
</comment>
<name>A0A0F9T5I0_9ZZZZ</name>
<accession>A0A0F9T5I0</accession>
<gene>
    <name evidence="1" type="ORF">LCGC14_0369940</name>
</gene>
<dbReference type="AlphaFoldDB" id="A0A0F9T5I0"/>
<reference evidence="1" key="1">
    <citation type="journal article" date="2015" name="Nature">
        <title>Complex archaea that bridge the gap between prokaryotes and eukaryotes.</title>
        <authorList>
            <person name="Spang A."/>
            <person name="Saw J.H."/>
            <person name="Jorgensen S.L."/>
            <person name="Zaremba-Niedzwiedzka K."/>
            <person name="Martijn J."/>
            <person name="Lind A.E."/>
            <person name="van Eijk R."/>
            <person name="Schleper C."/>
            <person name="Guy L."/>
            <person name="Ettema T.J."/>
        </authorList>
    </citation>
    <scope>NUCLEOTIDE SEQUENCE</scope>
</reference>
<organism evidence="1">
    <name type="scientific">marine sediment metagenome</name>
    <dbReference type="NCBI Taxonomy" id="412755"/>
    <lineage>
        <taxon>unclassified sequences</taxon>
        <taxon>metagenomes</taxon>
        <taxon>ecological metagenomes</taxon>
    </lineage>
</organism>